<dbReference type="SUPFAM" id="SSF53098">
    <property type="entry name" value="Ribonuclease H-like"/>
    <property type="match status" value="1"/>
</dbReference>
<dbReference type="InterPro" id="IPR036397">
    <property type="entry name" value="RNaseH_sf"/>
</dbReference>
<dbReference type="Proteomes" id="UP001159042">
    <property type="component" value="Unassembled WGS sequence"/>
</dbReference>
<gene>
    <name evidence="1" type="ORF">NQ315_016758</name>
</gene>
<reference evidence="1 2" key="1">
    <citation type="journal article" date="2023" name="Insect Mol. Biol.">
        <title>Genome sequencing provides insights into the evolution of gene families encoding plant cell wall-degrading enzymes in longhorned beetles.</title>
        <authorList>
            <person name="Shin N.R."/>
            <person name="Okamura Y."/>
            <person name="Kirsch R."/>
            <person name="Pauchet Y."/>
        </authorList>
    </citation>
    <scope>NUCLEOTIDE SEQUENCE [LARGE SCALE GENOMIC DNA]</scope>
    <source>
        <strain evidence="1">EAD_L_NR</strain>
    </source>
</reference>
<dbReference type="AlphaFoldDB" id="A0AAV8VCZ0"/>
<keyword evidence="2" id="KW-1185">Reference proteome</keyword>
<name>A0AAV8VCZ0_9CUCU</name>
<dbReference type="PANTHER" id="PTHR47331">
    <property type="entry name" value="PHD-TYPE DOMAIN-CONTAINING PROTEIN"/>
    <property type="match status" value="1"/>
</dbReference>
<dbReference type="EMBL" id="JANEYG010000149">
    <property type="protein sequence ID" value="KAJ8912069.1"/>
    <property type="molecule type" value="Genomic_DNA"/>
</dbReference>
<proteinExistence type="predicted"/>
<comment type="caution">
    <text evidence="1">The sequence shown here is derived from an EMBL/GenBank/DDBJ whole genome shotgun (WGS) entry which is preliminary data.</text>
</comment>
<organism evidence="1 2">
    <name type="scientific">Exocentrus adspersus</name>
    <dbReference type="NCBI Taxonomy" id="1586481"/>
    <lineage>
        <taxon>Eukaryota</taxon>
        <taxon>Metazoa</taxon>
        <taxon>Ecdysozoa</taxon>
        <taxon>Arthropoda</taxon>
        <taxon>Hexapoda</taxon>
        <taxon>Insecta</taxon>
        <taxon>Pterygota</taxon>
        <taxon>Neoptera</taxon>
        <taxon>Endopterygota</taxon>
        <taxon>Coleoptera</taxon>
        <taxon>Polyphaga</taxon>
        <taxon>Cucujiformia</taxon>
        <taxon>Chrysomeloidea</taxon>
        <taxon>Cerambycidae</taxon>
        <taxon>Lamiinae</taxon>
        <taxon>Acanthocinini</taxon>
        <taxon>Exocentrus</taxon>
    </lineage>
</organism>
<dbReference type="InterPro" id="IPR012337">
    <property type="entry name" value="RNaseH-like_sf"/>
</dbReference>
<dbReference type="GO" id="GO:0003676">
    <property type="term" value="F:nucleic acid binding"/>
    <property type="evidence" value="ECO:0007669"/>
    <property type="project" value="InterPro"/>
</dbReference>
<evidence type="ECO:0008006" key="3">
    <source>
        <dbReference type="Google" id="ProtNLM"/>
    </source>
</evidence>
<evidence type="ECO:0000313" key="2">
    <source>
        <dbReference type="Proteomes" id="UP001159042"/>
    </source>
</evidence>
<dbReference type="Gene3D" id="3.30.420.10">
    <property type="entry name" value="Ribonuclease H-like superfamily/Ribonuclease H"/>
    <property type="match status" value="1"/>
</dbReference>
<protein>
    <recommendedName>
        <fullName evidence="3">Integrase catalytic domain-containing protein</fullName>
    </recommendedName>
</protein>
<dbReference type="Pfam" id="PF05380">
    <property type="entry name" value="Peptidase_A17"/>
    <property type="match status" value="1"/>
</dbReference>
<sequence>MNNLTIPRLELLACTISAKLLNTVLEDITRPNVDVYCWTDSTVLYCTTVLSWIQREDYWKPFIWNRGPDWLKYRDLWPEQNFITNEKEILQEKRSEQSLSFFNVRKGLSSFYSYFSTYIKNLKQMAWIRRFIFNCKCENKNKKLGCLSADEIIEAEVDLLKIAQHASFKEVTDKNIIYLNPLIDEKGIIRIKTRLTERSGKKINLSLSFRNVSCRRQGLMCKLREKFWIINSRRTIKKVIYRVICRRFNTRRVETFPSALPCDRIRDAAVFEVTGFNPPGTAWWGGWWERLIRILKDLLRKQLGRAYLTYEELNSVLCECEAIINSRPLTYVTEDNKDLVPITQSIFLQEIPEVGTLDLSTLDYSRKLMGVTYGGGEKIIFNVSYSKGCSSLRKHFRTNISKN</sequence>
<evidence type="ECO:0000313" key="1">
    <source>
        <dbReference type="EMBL" id="KAJ8912069.1"/>
    </source>
</evidence>
<accession>A0AAV8VCZ0</accession>
<dbReference type="InterPro" id="IPR008042">
    <property type="entry name" value="Retrotrans_Pao"/>
</dbReference>